<name>A0A0G0H1C1_9BACT</name>
<dbReference type="AlphaFoldDB" id="A0A0G0H1C1"/>
<dbReference type="Proteomes" id="UP000034591">
    <property type="component" value="Unassembled WGS sequence"/>
</dbReference>
<organism evidence="1 2">
    <name type="scientific">Candidatus Woesebacteria bacterium GW2011_GWA1_37_7</name>
    <dbReference type="NCBI Taxonomy" id="1618545"/>
    <lineage>
        <taxon>Bacteria</taxon>
        <taxon>Candidatus Woeseibacteriota</taxon>
    </lineage>
</organism>
<dbReference type="STRING" id="1618545.US53_C0067G0005"/>
<evidence type="ECO:0000313" key="1">
    <source>
        <dbReference type="EMBL" id="KKQ35992.1"/>
    </source>
</evidence>
<accession>A0A0G0H1C1</accession>
<proteinExistence type="predicted"/>
<protein>
    <submittedName>
        <fullName evidence="1">Uncharacterized protein</fullName>
    </submittedName>
</protein>
<comment type="caution">
    <text evidence="1">The sequence shown here is derived from an EMBL/GenBank/DDBJ whole genome shotgun (WGS) entry which is preliminary data.</text>
</comment>
<evidence type="ECO:0000313" key="2">
    <source>
        <dbReference type="Proteomes" id="UP000034591"/>
    </source>
</evidence>
<sequence>MAIETEFGNIRSIKAFAGAIASYPIEKKRITDLRIKDYPYNAYPEDLYGKIVEVVKKAETGRKISVYKLKDESGVSKRDVLYFYSAFSDQSEILPPEGLVLRDSALKVGERIISESRDSGRSVTIPQQLEIALEVCGGNLTDSLVSLALISRQMARDCDGKILGELQGNIAQKMVEWKRSVSAFGFQDSDDPQESDDTAGDNYHFWTAVIAGFSVEEGLISVDRIERYKAMFGKYLYENVDKFTNIIRYKVMGRTGETHEAIDRLGFETGRAIFMDFYGNSDNEIKGLGNGMGLVMQN</sequence>
<reference evidence="1 2" key="1">
    <citation type="journal article" date="2015" name="Nature">
        <title>rRNA introns, odd ribosomes, and small enigmatic genomes across a large radiation of phyla.</title>
        <authorList>
            <person name="Brown C.T."/>
            <person name="Hug L.A."/>
            <person name="Thomas B.C."/>
            <person name="Sharon I."/>
            <person name="Castelle C.J."/>
            <person name="Singh A."/>
            <person name="Wilkins M.J."/>
            <person name="Williams K.H."/>
            <person name="Banfield J.F."/>
        </authorList>
    </citation>
    <scope>NUCLEOTIDE SEQUENCE [LARGE SCALE GENOMIC DNA]</scope>
</reference>
<gene>
    <name evidence="1" type="ORF">US53_C0067G0005</name>
</gene>
<dbReference type="EMBL" id="LBTI01000067">
    <property type="protein sequence ID" value="KKQ35992.1"/>
    <property type="molecule type" value="Genomic_DNA"/>
</dbReference>